<comment type="cofactor">
    <cofactor evidence="1">
        <name>Mg(2+)</name>
        <dbReference type="ChEBI" id="CHEBI:18420"/>
    </cofactor>
</comment>
<feature type="region of interest" description="Disordered" evidence="11">
    <location>
        <begin position="204"/>
        <end position="245"/>
    </location>
</feature>
<feature type="region of interest" description="Disordered" evidence="11">
    <location>
        <begin position="1138"/>
        <end position="1166"/>
    </location>
</feature>
<evidence type="ECO:0000256" key="10">
    <source>
        <dbReference type="SAM" id="Coils"/>
    </source>
</evidence>
<feature type="region of interest" description="Disordered" evidence="11">
    <location>
        <begin position="902"/>
        <end position="951"/>
    </location>
</feature>
<feature type="region of interest" description="Disordered" evidence="11">
    <location>
        <begin position="1992"/>
        <end position="2016"/>
    </location>
</feature>
<feature type="region of interest" description="Disordered" evidence="11">
    <location>
        <begin position="801"/>
        <end position="844"/>
    </location>
</feature>
<reference evidence="13" key="1">
    <citation type="journal article" date="2023" name="Insect Mol. Biol.">
        <title>Genome sequencing provides insights into the evolution of gene families encoding plant cell wall-degrading enzymes in longhorned beetles.</title>
        <authorList>
            <person name="Shin N.R."/>
            <person name="Okamura Y."/>
            <person name="Kirsch R."/>
            <person name="Pauchet Y."/>
        </authorList>
    </citation>
    <scope>NUCLEOTIDE SEQUENCE</scope>
    <source>
        <strain evidence="13">MMC_N1</strain>
    </source>
</reference>
<feature type="compositionally biased region" description="Polar residues" evidence="11">
    <location>
        <begin position="1090"/>
        <end position="1103"/>
    </location>
</feature>
<feature type="compositionally biased region" description="Low complexity" evidence="11">
    <location>
        <begin position="596"/>
        <end position="703"/>
    </location>
</feature>
<feature type="coiled-coil region" evidence="10">
    <location>
        <begin position="156"/>
        <end position="192"/>
    </location>
</feature>
<feature type="region of interest" description="Disordered" evidence="11">
    <location>
        <begin position="595"/>
        <end position="703"/>
    </location>
</feature>
<feature type="region of interest" description="Disordered" evidence="11">
    <location>
        <begin position="1420"/>
        <end position="1558"/>
    </location>
</feature>
<feature type="compositionally biased region" description="Polar residues" evidence="11">
    <location>
        <begin position="826"/>
        <end position="844"/>
    </location>
</feature>
<feature type="region of interest" description="Disordered" evidence="11">
    <location>
        <begin position="1349"/>
        <end position="1372"/>
    </location>
</feature>
<keyword evidence="14" id="KW-1185">Reference proteome</keyword>
<proteinExistence type="predicted"/>
<feature type="compositionally biased region" description="Low complexity" evidence="11">
    <location>
        <begin position="467"/>
        <end position="574"/>
    </location>
</feature>
<keyword evidence="3" id="KW-0723">Serine/threonine-protein kinase</keyword>
<evidence type="ECO:0000256" key="3">
    <source>
        <dbReference type="ARBA" id="ARBA00022527"/>
    </source>
</evidence>
<accession>A0ABQ9JZQ9</accession>
<dbReference type="InterPro" id="IPR050588">
    <property type="entry name" value="WNK_Ser-Thr_kinase"/>
</dbReference>
<feature type="region of interest" description="Disordered" evidence="11">
    <location>
        <begin position="1090"/>
        <end position="1119"/>
    </location>
</feature>
<comment type="catalytic activity">
    <reaction evidence="9">
        <text>L-seryl-[protein] + ATP = O-phospho-L-seryl-[protein] + ADP + H(+)</text>
        <dbReference type="Rhea" id="RHEA:17989"/>
        <dbReference type="Rhea" id="RHEA-COMP:9863"/>
        <dbReference type="Rhea" id="RHEA-COMP:11604"/>
        <dbReference type="ChEBI" id="CHEBI:15378"/>
        <dbReference type="ChEBI" id="CHEBI:29999"/>
        <dbReference type="ChEBI" id="CHEBI:30616"/>
        <dbReference type="ChEBI" id="CHEBI:83421"/>
        <dbReference type="ChEBI" id="CHEBI:456216"/>
        <dbReference type="EC" id="2.7.11.1"/>
    </reaction>
</comment>
<name>A0ABQ9JZQ9_9CUCU</name>
<evidence type="ECO:0000313" key="13">
    <source>
        <dbReference type="EMBL" id="KAJ8983505.1"/>
    </source>
</evidence>
<dbReference type="EC" id="2.7.11.1" evidence="2"/>
<feature type="region of interest" description="Disordered" evidence="11">
    <location>
        <begin position="736"/>
        <end position="784"/>
    </location>
</feature>
<dbReference type="InterPro" id="IPR000719">
    <property type="entry name" value="Prot_kinase_dom"/>
</dbReference>
<feature type="compositionally biased region" description="Pro residues" evidence="11">
    <location>
        <begin position="1718"/>
        <end position="1731"/>
    </location>
</feature>
<feature type="compositionally biased region" description="Basic and acidic residues" evidence="11">
    <location>
        <begin position="1363"/>
        <end position="1372"/>
    </location>
</feature>
<feature type="non-terminal residue" evidence="13">
    <location>
        <position position="2042"/>
    </location>
</feature>
<evidence type="ECO:0000256" key="9">
    <source>
        <dbReference type="ARBA" id="ARBA00048679"/>
    </source>
</evidence>
<evidence type="ECO:0000256" key="4">
    <source>
        <dbReference type="ARBA" id="ARBA00022679"/>
    </source>
</evidence>
<feature type="compositionally biased region" description="Low complexity" evidence="11">
    <location>
        <begin position="928"/>
        <end position="941"/>
    </location>
</feature>
<evidence type="ECO:0000259" key="12">
    <source>
        <dbReference type="PROSITE" id="PS50011"/>
    </source>
</evidence>
<feature type="region of interest" description="Disordered" evidence="11">
    <location>
        <begin position="1711"/>
        <end position="1746"/>
    </location>
</feature>
<keyword evidence="10" id="KW-0175">Coiled coil</keyword>
<feature type="region of interest" description="Disordered" evidence="11">
    <location>
        <begin position="1871"/>
        <end position="1890"/>
    </location>
</feature>
<dbReference type="EMBL" id="JAPWTJ010000072">
    <property type="protein sequence ID" value="KAJ8983505.1"/>
    <property type="molecule type" value="Genomic_DNA"/>
</dbReference>
<evidence type="ECO:0000256" key="7">
    <source>
        <dbReference type="ARBA" id="ARBA00022840"/>
    </source>
</evidence>
<feature type="region of interest" description="Disordered" evidence="11">
    <location>
        <begin position="464"/>
        <end position="574"/>
    </location>
</feature>
<dbReference type="Gene3D" id="1.10.510.10">
    <property type="entry name" value="Transferase(Phosphotransferase) domain 1"/>
    <property type="match status" value="1"/>
</dbReference>
<keyword evidence="6" id="KW-0418">Kinase</keyword>
<dbReference type="Pfam" id="PF12202">
    <property type="entry name" value="OSR1_C"/>
    <property type="match status" value="1"/>
</dbReference>
<dbReference type="InterPro" id="IPR011009">
    <property type="entry name" value="Kinase-like_dom_sf"/>
</dbReference>
<evidence type="ECO:0000256" key="5">
    <source>
        <dbReference type="ARBA" id="ARBA00022741"/>
    </source>
</evidence>
<dbReference type="InterPro" id="IPR056865">
    <property type="entry name" value="CCTL2_WNK"/>
</dbReference>
<keyword evidence="4" id="KW-0808">Transferase</keyword>
<evidence type="ECO:0000256" key="11">
    <source>
        <dbReference type="SAM" id="MobiDB-lite"/>
    </source>
</evidence>
<comment type="catalytic activity">
    <reaction evidence="8">
        <text>L-threonyl-[protein] + ATP = O-phospho-L-threonyl-[protein] + ADP + H(+)</text>
        <dbReference type="Rhea" id="RHEA:46608"/>
        <dbReference type="Rhea" id="RHEA-COMP:11060"/>
        <dbReference type="Rhea" id="RHEA-COMP:11605"/>
        <dbReference type="ChEBI" id="CHEBI:15378"/>
        <dbReference type="ChEBI" id="CHEBI:30013"/>
        <dbReference type="ChEBI" id="CHEBI:30616"/>
        <dbReference type="ChEBI" id="CHEBI:61977"/>
        <dbReference type="ChEBI" id="CHEBI:456216"/>
        <dbReference type="EC" id="2.7.11.1"/>
    </reaction>
</comment>
<dbReference type="PROSITE" id="PS50011">
    <property type="entry name" value="PROTEIN_KINASE_DOM"/>
    <property type="match status" value="1"/>
</dbReference>
<organism evidence="13 14">
    <name type="scientific">Molorchus minor</name>
    <dbReference type="NCBI Taxonomy" id="1323400"/>
    <lineage>
        <taxon>Eukaryota</taxon>
        <taxon>Metazoa</taxon>
        <taxon>Ecdysozoa</taxon>
        <taxon>Arthropoda</taxon>
        <taxon>Hexapoda</taxon>
        <taxon>Insecta</taxon>
        <taxon>Pterygota</taxon>
        <taxon>Neoptera</taxon>
        <taxon>Endopterygota</taxon>
        <taxon>Coleoptera</taxon>
        <taxon>Polyphaga</taxon>
        <taxon>Cucujiformia</taxon>
        <taxon>Chrysomeloidea</taxon>
        <taxon>Cerambycidae</taxon>
        <taxon>Lamiinae</taxon>
        <taxon>Monochamini</taxon>
        <taxon>Molorchus</taxon>
    </lineage>
</organism>
<protein>
    <recommendedName>
        <fullName evidence="2">non-specific serine/threonine protein kinase</fullName>
        <ecNumber evidence="2">2.7.11.1</ecNumber>
    </recommendedName>
</protein>
<dbReference type="SUPFAM" id="SSF56112">
    <property type="entry name" value="Protein kinase-like (PK-like)"/>
    <property type="match status" value="1"/>
</dbReference>
<evidence type="ECO:0000256" key="8">
    <source>
        <dbReference type="ARBA" id="ARBA00047899"/>
    </source>
</evidence>
<feature type="domain" description="Protein kinase" evidence="12">
    <location>
        <begin position="1"/>
        <end position="86"/>
    </location>
</feature>
<feature type="coiled-coil region" evidence="10">
    <location>
        <begin position="1904"/>
        <end position="1931"/>
    </location>
</feature>
<dbReference type="Gene3D" id="3.10.20.90">
    <property type="entry name" value="Phosphatidylinositol 3-kinase Catalytic Subunit, Chain A, domain 1"/>
    <property type="match status" value="1"/>
</dbReference>
<dbReference type="Proteomes" id="UP001162164">
    <property type="component" value="Unassembled WGS sequence"/>
</dbReference>
<feature type="compositionally biased region" description="Low complexity" evidence="11">
    <location>
        <begin position="1539"/>
        <end position="1549"/>
    </location>
</feature>
<evidence type="ECO:0000313" key="14">
    <source>
        <dbReference type="Proteomes" id="UP001162164"/>
    </source>
</evidence>
<evidence type="ECO:0000256" key="1">
    <source>
        <dbReference type="ARBA" id="ARBA00001946"/>
    </source>
</evidence>
<gene>
    <name evidence="13" type="ORF">NQ317_005163</name>
</gene>
<feature type="compositionally biased region" description="Low complexity" evidence="11">
    <location>
        <begin position="1448"/>
        <end position="1531"/>
    </location>
</feature>
<feature type="compositionally biased region" description="Low complexity" evidence="11">
    <location>
        <begin position="736"/>
        <end position="778"/>
    </location>
</feature>
<dbReference type="PANTHER" id="PTHR13902">
    <property type="entry name" value="SERINE/THREONINE-PROTEIN KINASE WNK WITH NO LYSINE -RELATED"/>
    <property type="match status" value="1"/>
</dbReference>
<keyword evidence="5" id="KW-0547">Nucleotide-binding</keyword>
<dbReference type="Pfam" id="PF24889">
    <property type="entry name" value="CCTL2_WNK"/>
    <property type="match status" value="1"/>
</dbReference>
<keyword evidence="7" id="KW-0067">ATP-binding</keyword>
<feature type="compositionally biased region" description="Low complexity" evidence="11">
    <location>
        <begin position="1422"/>
        <end position="1440"/>
    </location>
</feature>
<feature type="compositionally biased region" description="Low complexity" evidence="11">
    <location>
        <begin position="1737"/>
        <end position="1746"/>
    </location>
</feature>
<evidence type="ECO:0000256" key="2">
    <source>
        <dbReference type="ARBA" id="ARBA00012513"/>
    </source>
</evidence>
<dbReference type="InterPro" id="IPR024678">
    <property type="entry name" value="Kinase_OSR1/WNK_CCT"/>
</dbReference>
<sequence length="2042" mass="230450">MYEEHYDEGVDVYAFGMCMLEMATSEYPYSECTGPAQIYKKVISGIKPASFEKVQNPEVKDVIESCIRPRKEDRPKVKDLLNHAFFEEDVGLKVEVVSQESKKIVFRLRVIDPKKRTYKHKENEAIQFEFDMETDRYNTISEEMVSFFEDDAKTVAQLLKTQITQITKEREKKNKEEEALAQQLQYQQYLQQQVEQQINQQQQAQSAAANQQPQQPQQQQNQQQPQQQQNYQQTQQAQSQPVAGFQQGQSAQQQYAQQQQYTGQQQQQTYQPTEQQMQYQQQQNIIQDQQPQQYQQQGIVEQHQQQQDSQQQVMQNQYIQQQQVQQQSENAMLQQYAQQQSMIQQQQQQQQDIQQQQNQAVVYQTQQQQVPQEVQSPPVLQRQTSVEPVQQQTIIHKQTAPTQFVQQNYIPEGHPQQAEYLQVQQQDSQHKISSVSQPEMLHNIPPQHQEHRLSVDSQIDIQKSLDSQQQQAAPNYQQQQSYPQGYQQPQQNYTQQPPNYQQPPGYQQPQPAQNYQQPVQQQQPTYQSQQSTTSQSSFQSQPSYQPPENQNYQQQTYQQQQSYPQTQQQQDQQQVLQRIASVPVISNRKVFNRLRPQQQQQQQPAQQTYQQPVQQPVQQAYQQQQPPQQSYQQPALQQQQPQQGYQQPPQQQQQNYNQQAYQQQQSYQQPTQPQQSYPQPQQQNYQGQPQQQYVQPQNEQEQVYQHQFVEQPQQQQQQFVQQQNIDQQMYQQQQPQTQFVQQTGPGSQPVLQQQPQQVIQQQQPTEQMQEQQQAPTPQVGHRLSTTEVPPMNLAELQQKLAQQHLQQVKEPPHRVSTASLPPMPTFETQQNDGRKMSTMSQPASVQDYPQNQQAFQQMADTQSQEYLTQVHQQQVYVPQQQDPQPLTAENLNLLPKQIPFEQAPTAKQSPVQETKAAPPGTQPDDMDISTSEQVSSEISSSVDEKPRRKRSSFKHQLIVDSVYPDGTVECQLLCKQKTISFKFNRLDTKPTDIVVGMIKQQLLKDGPHRQLTDLLQEVIDQLKIAPDRIPECAKAKPSGYVQKRDESSGQTLIKHNYGDQCITQEDFQNIKTTLAENIYQNMQCRESLNSSGTVSRKTSTASEYTPEHTYIMNSRPPGLMDQTNVSYAIESCVSAPVELPSSLPQTTAKDERENDTPPAKSQDVIPEGLDHTDALKNELNNSLMQKDAGPLVPGQKVNLKVFVLGVDQQESGQEVEVEQSVTNVSESSVERLLEVRLEEDVTNKVVGENVNERSTQPEALKVPQRKISRFLVSPVLSGQLDLPKDKDFRNAEPVQQFQNTADVPPIEKVETPPIQSAPVQPLMEIKPAVIAEPTRKNSAPLEMTRNPLDLEKPAEQKISVSSLKEETTKEEPVCGPELINTLEQLKISLDNLKHTSHPKKEVVDDAKKVTSNVELAKISNFQQQQPQQSAQPVPQASATQYVPSAASNLPSQTSSQTLQQNLPQPQQPMPQLQQQQQQQPQSQVHPQQNVPVPQQAMPPNQQTQQAVCQPSQSIPQPQQSQPQQVMQQSQQPMPPPQQTIPQLQQNIPPSDASTAECTPTTADDITAFATTACTTSGSSATTTFATGTTCNVSTAADYVFTDHTPGPDASSPADIPTGCGSNGSLYDCSATICPDYHSTAVITGAPAQMSTSMPTQQMQASLQQNLSSSLPPQHEVPMQIPPISQVQPTHILPHAMVSAISQPVGQVPLNQVNIPTNLPQPQPPINHPPSYPQSITVPSQPQQVLNQQTQQPIVTSPQQLGMNMSQPIDIQNVMYQQQVFPTHQPISSSVSVQNLSVSANQLPTNYQHSVSVDDTMQGYGAKKLTENLKQVLDSGRGSQASTPQSDIKYDAQLQSLQHKLSSIPMGRMSLSSTLQIDPGSGPGSGAGTSEILSPVVEGEQILFVATSEKHLAELNNQLKKIHSRTDVVEKKDAPIEQVTEVRNEVVQDAANVSASSNQGQPQIVENPMLSKERRISRFKVSVVTEPDTSKLITQDGREDGRKVSNTSIPENETRKEADFATVINTTFDSLKTTLVKSLPTGG</sequence>
<comment type="caution">
    <text evidence="13">The sequence shown here is derived from an EMBL/GenBank/DDBJ whole genome shotgun (WGS) entry which is preliminary data.</text>
</comment>
<evidence type="ECO:0000256" key="6">
    <source>
        <dbReference type="ARBA" id="ARBA00022777"/>
    </source>
</evidence>